<dbReference type="STRING" id="665126.ABB55_23085"/>
<dbReference type="Proteomes" id="UP000048984">
    <property type="component" value="Unassembled WGS sequence"/>
</dbReference>
<evidence type="ECO:0000313" key="2">
    <source>
        <dbReference type="Proteomes" id="UP000048984"/>
    </source>
</evidence>
<proteinExistence type="predicted"/>
<protein>
    <recommendedName>
        <fullName evidence="3">Metal-binding protein</fullName>
    </recommendedName>
</protein>
<sequence>MTARLIVCVTCDRMADPVPPKTRGAALAEAVEARAAARGEALAVTRVDCLDGCPRPCNAALKARGKPLRRFSNLSPAMVDALIDAARAYAADRDGRLPPDLAARLGPHAR</sequence>
<accession>A0A0P6WE54</accession>
<organism evidence="1 2">
    <name type="scientific">Prosthecodimorpha hirschii</name>
    <dbReference type="NCBI Taxonomy" id="665126"/>
    <lineage>
        <taxon>Bacteria</taxon>
        <taxon>Pseudomonadati</taxon>
        <taxon>Pseudomonadota</taxon>
        <taxon>Alphaproteobacteria</taxon>
        <taxon>Hyphomicrobiales</taxon>
        <taxon>Ancalomicrobiaceae</taxon>
        <taxon>Prosthecodimorpha</taxon>
    </lineage>
</organism>
<evidence type="ECO:0008006" key="3">
    <source>
        <dbReference type="Google" id="ProtNLM"/>
    </source>
</evidence>
<dbReference type="Pfam" id="PF07845">
    <property type="entry name" value="DUF1636"/>
    <property type="match status" value="1"/>
</dbReference>
<gene>
    <name evidence="1" type="ORF">ABB55_23085</name>
</gene>
<dbReference type="RefSeq" id="WP_054360918.1">
    <property type="nucleotide sequence ID" value="NZ_LJYW01000001.1"/>
</dbReference>
<dbReference type="EMBL" id="LJYW01000001">
    <property type="protein sequence ID" value="KPL54752.1"/>
    <property type="molecule type" value="Genomic_DNA"/>
</dbReference>
<keyword evidence="2" id="KW-1185">Reference proteome</keyword>
<reference evidence="1 2" key="2">
    <citation type="submission" date="2015-10" db="EMBL/GenBank/DDBJ databases">
        <title>Draft Genome Sequence of Prosthecomicrobium hirschii ATCC 27832.</title>
        <authorList>
            <person name="Daniel J."/>
            <person name="Givan S.A."/>
            <person name="Brun Y.V."/>
            <person name="Brown P.J."/>
        </authorList>
    </citation>
    <scope>NUCLEOTIDE SEQUENCE [LARGE SCALE GENOMIC DNA]</scope>
    <source>
        <strain evidence="1 2">16</strain>
    </source>
</reference>
<evidence type="ECO:0000313" key="1">
    <source>
        <dbReference type="EMBL" id="KPL54752.1"/>
    </source>
</evidence>
<name>A0A0P6WE54_9HYPH</name>
<dbReference type="InterPro" id="IPR012863">
    <property type="entry name" value="DUF1636"/>
</dbReference>
<dbReference type="AlphaFoldDB" id="A0A0P6WE54"/>
<reference evidence="1 2" key="1">
    <citation type="submission" date="2015-09" db="EMBL/GenBank/DDBJ databases">
        <authorList>
            <person name="Jackson K.R."/>
            <person name="Lunt B.L."/>
            <person name="Fisher J.N.B."/>
            <person name="Gardner A.V."/>
            <person name="Bailey M.E."/>
            <person name="Deus L.M."/>
            <person name="Earl A.S."/>
            <person name="Gibby P.D."/>
            <person name="Hartmann K.A."/>
            <person name="Liu J.E."/>
            <person name="Manci A.M."/>
            <person name="Nielsen D.A."/>
            <person name="Solomon M.B."/>
            <person name="Breakwell D.P."/>
            <person name="Burnett S.H."/>
            <person name="Grose J.H."/>
        </authorList>
    </citation>
    <scope>NUCLEOTIDE SEQUENCE [LARGE SCALE GENOMIC DNA]</scope>
    <source>
        <strain evidence="1 2">16</strain>
    </source>
</reference>
<comment type="caution">
    <text evidence="1">The sequence shown here is derived from an EMBL/GenBank/DDBJ whole genome shotgun (WGS) entry which is preliminary data.</text>
</comment>